<feature type="domain" description="Sulfatase N-terminal" evidence="6">
    <location>
        <begin position="10"/>
        <end position="170"/>
    </location>
</feature>
<evidence type="ECO:0000313" key="7">
    <source>
        <dbReference type="EMBL" id="GAJ04765.1"/>
    </source>
</evidence>
<evidence type="ECO:0000256" key="2">
    <source>
        <dbReference type="ARBA" id="ARBA00022475"/>
    </source>
</evidence>
<keyword evidence="3" id="KW-0812">Transmembrane</keyword>
<evidence type="ECO:0000256" key="5">
    <source>
        <dbReference type="ARBA" id="ARBA00023136"/>
    </source>
</evidence>
<evidence type="ECO:0000256" key="4">
    <source>
        <dbReference type="ARBA" id="ARBA00022989"/>
    </source>
</evidence>
<evidence type="ECO:0000256" key="1">
    <source>
        <dbReference type="ARBA" id="ARBA00004651"/>
    </source>
</evidence>
<gene>
    <name evidence="7" type="ORF">S12H4_46708</name>
</gene>
<accession>X1VE08</accession>
<evidence type="ECO:0000259" key="6">
    <source>
        <dbReference type="Pfam" id="PF00884"/>
    </source>
</evidence>
<dbReference type="InterPro" id="IPR000917">
    <property type="entry name" value="Sulfatase_N"/>
</dbReference>
<dbReference type="AlphaFoldDB" id="X1VE08"/>
<organism evidence="7">
    <name type="scientific">marine sediment metagenome</name>
    <dbReference type="NCBI Taxonomy" id="412755"/>
    <lineage>
        <taxon>unclassified sequences</taxon>
        <taxon>metagenomes</taxon>
        <taxon>ecological metagenomes</taxon>
    </lineage>
</organism>
<dbReference type="Pfam" id="PF00884">
    <property type="entry name" value="Sulfatase"/>
    <property type="match status" value="1"/>
</dbReference>
<reference evidence="7" key="1">
    <citation type="journal article" date="2014" name="Front. Microbiol.">
        <title>High frequency of phylogenetically diverse reductive dehalogenase-homologous genes in deep subseafloor sedimentary metagenomes.</title>
        <authorList>
            <person name="Kawai M."/>
            <person name="Futagami T."/>
            <person name="Toyoda A."/>
            <person name="Takaki Y."/>
            <person name="Nishi S."/>
            <person name="Hori S."/>
            <person name="Arai W."/>
            <person name="Tsubouchi T."/>
            <person name="Morono Y."/>
            <person name="Uchiyama I."/>
            <person name="Ito T."/>
            <person name="Fujiyama A."/>
            <person name="Inagaki F."/>
            <person name="Takami H."/>
        </authorList>
    </citation>
    <scope>NUCLEOTIDE SEQUENCE</scope>
    <source>
        <strain evidence="7">Expedition CK06-06</strain>
    </source>
</reference>
<dbReference type="PANTHER" id="PTHR47371:SF3">
    <property type="entry name" value="PHOSPHOGLYCEROL TRANSFERASE I"/>
    <property type="match status" value="1"/>
</dbReference>
<dbReference type="Gene3D" id="3.40.720.10">
    <property type="entry name" value="Alkaline Phosphatase, subunit A"/>
    <property type="match status" value="1"/>
</dbReference>
<dbReference type="SUPFAM" id="SSF53649">
    <property type="entry name" value="Alkaline phosphatase-like"/>
    <property type="match status" value="1"/>
</dbReference>
<comment type="subcellular location">
    <subcellularLocation>
        <location evidence="1">Cell membrane</location>
        <topology evidence="1">Multi-pass membrane protein</topology>
    </subcellularLocation>
</comment>
<feature type="non-terminal residue" evidence="7">
    <location>
        <position position="220"/>
    </location>
</feature>
<evidence type="ECO:0000256" key="3">
    <source>
        <dbReference type="ARBA" id="ARBA00022692"/>
    </source>
</evidence>
<keyword evidence="5" id="KW-0472">Membrane</keyword>
<dbReference type="InterPro" id="IPR050448">
    <property type="entry name" value="OpgB/LTA_synthase_biosynth"/>
</dbReference>
<dbReference type="EMBL" id="BARW01029010">
    <property type="protein sequence ID" value="GAJ04765.1"/>
    <property type="molecule type" value="Genomic_DNA"/>
</dbReference>
<dbReference type="GO" id="GO:0005886">
    <property type="term" value="C:plasma membrane"/>
    <property type="evidence" value="ECO:0007669"/>
    <property type="project" value="UniProtKB-SubCell"/>
</dbReference>
<keyword evidence="2" id="KW-1003">Cell membrane</keyword>
<proteinExistence type="predicted"/>
<sequence>MGFDNFANIAGIDEYYGRNEYNNEADYDGNWGIYDEEFLQYFAIKLNSFRQPFFSALFTLSSHHPYSVPDKYKGKFRKGELNIHEVIQYTDYALKKFFETASVMPWYSNTLFVITADHTALASLPYYRNKVGQYAVPIFFFHPFDSSLIGTDQTIIQHCDILPSVMNYLNYDEPFFRFGYPVFDKTSDHFVINYTNGLYHLIQQNYCLFFDGSGSVSLYN</sequence>
<dbReference type="InterPro" id="IPR017850">
    <property type="entry name" value="Alkaline_phosphatase_core_sf"/>
</dbReference>
<dbReference type="PANTHER" id="PTHR47371">
    <property type="entry name" value="LIPOTEICHOIC ACID SYNTHASE"/>
    <property type="match status" value="1"/>
</dbReference>
<name>X1VE08_9ZZZZ</name>
<comment type="caution">
    <text evidence="7">The sequence shown here is derived from an EMBL/GenBank/DDBJ whole genome shotgun (WGS) entry which is preliminary data.</text>
</comment>
<keyword evidence="4" id="KW-1133">Transmembrane helix</keyword>
<protein>
    <recommendedName>
        <fullName evidence="6">Sulfatase N-terminal domain-containing protein</fullName>
    </recommendedName>
</protein>